<feature type="binding site" evidence="10">
    <location>
        <position position="110"/>
    </location>
    <ligand>
        <name>[4Fe-4S] cluster</name>
        <dbReference type="ChEBI" id="CHEBI:49883"/>
        <label>2</label>
    </ligand>
</feature>
<feature type="binding site" evidence="10">
    <location>
        <position position="113"/>
    </location>
    <ligand>
        <name>[4Fe-4S] cluster</name>
        <dbReference type="ChEBI" id="CHEBI:49883"/>
        <label>2</label>
    </ligand>
</feature>
<dbReference type="InterPro" id="IPR050395">
    <property type="entry name" value="4Fe4S_Ferredoxin_RnfB"/>
</dbReference>
<feature type="domain" description="4Fe-4S ferredoxin-type" evidence="11">
    <location>
        <begin position="130"/>
        <end position="160"/>
    </location>
</feature>
<dbReference type="PANTHER" id="PTHR43560">
    <property type="entry name" value="ION-TRANSLOCATING OXIDOREDUCTASE COMPLEX SUBUNIT B"/>
    <property type="match status" value="1"/>
</dbReference>
<evidence type="ECO:0000313" key="14">
    <source>
        <dbReference type="Proteomes" id="UP001501321"/>
    </source>
</evidence>
<dbReference type="PROSITE" id="PS51379">
    <property type="entry name" value="4FE4S_FER_2"/>
    <property type="match status" value="2"/>
</dbReference>
<name>A0ABP8QEV3_9GAMM</name>
<feature type="binding site" evidence="10">
    <location>
        <position position="51"/>
    </location>
    <ligand>
        <name>[4Fe-4S] cluster</name>
        <dbReference type="ChEBI" id="CHEBI:49883"/>
        <label>1</label>
    </ligand>
</feature>
<dbReference type="PROSITE" id="PS00198">
    <property type="entry name" value="4FE4S_FER_1"/>
    <property type="match status" value="1"/>
</dbReference>
<dbReference type="InterPro" id="IPR017896">
    <property type="entry name" value="4Fe4S_Fe-S-bd"/>
</dbReference>
<sequence length="178" mass="18065">MMTFIALLALPLLAAVVGYALGLAAQYLKVEGDPLAEQIGALLPNGQCGQCGYPGCAQAAEAMARGEAPPTCCPPGGQALAKQLAALLGVSLDASSQKLPQLATIDESACDGCGRCFKQCPFDAIVGATRQLHGVIPDACTGCGQCLSACPHSGIRLYDDPLFALAAPKPGTQGVRHA</sequence>
<feature type="binding site" evidence="10">
    <location>
        <position position="150"/>
    </location>
    <ligand>
        <name>[4Fe-4S] cluster</name>
        <dbReference type="ChEBI" id="CHEBI:49883"/>
        <label>2</label>
    </ligand>
</feature>
<dbReference type="Gene3D" id="1.10.15.40">
    <property type="entry name" value="Electron transport complex subunit B, putative Fe-S cluster"/>
    <property type="match status" value="1"/>
</dbReference>
<keyword evidence="10" id="KW-0997">Cell inner membrane</keyword>
<keyword evidence="3 10" id="KW-0479">Metal-binding</keyword>
<dbReference type="PANTHER" id="PTHR43560:SF1">
    <property type="entry name" value="ION-TRANSLOCATING OXIDOREDUCTASE COMPLEX SUBUNIT B"/>
    <property type="match status" value="1"/>
</dbReference>
<dbReference type="InterPro" id="IPR016463">
    <property type="entry name" value="RnfB/RsxB_Proteobac"/>
</dbReference>
<comment type="function">
    <text evidence="10">Part of a membrane-bound complex that couples electron transfer with translocation of ions across the membrane.</text>
</comment>
<comment type="subunit">
    <text evidence="10">The complex is composed of six subunits: RnfA, RnfB, RnfC, RnfD, RnfE and RnfG.</text>
</comment>
<keyword evidence="1 10" id="KW-0813">Transport</keyword>
<keyword evidence="8 10" id="KW-0411">Iron-sulfur</keyword>
<dbReference type="RefSeq" id="WP_345013476.1">
    <property type="nucleotide sequence ID" value="NZ_BAABFC010000016.1"/>
</dbReference>
<feature type="binding site" evidence="10">
    <location>
        <position position="140"/>
    </location>
    <ligand>
        <name>[4Fe-4S] cluster</name>
        <dbReference type="ChEBI" id="CHEBI:49883"/>
        <label>3</label>
    </ligand>
</feature>
<feature type="binding site" evidence="10">
    <location>
        <position position="143"/>
    </location>
    <ligand>
        <name>[4Fe-4S] cluster</name>
        <dbReference type="ChEBI" id="CHEBI:49883"/>
        <label>3</label>
    </ligand>
</feature>
<gene>
    <name evidence="13" type="primary">rsxB_2</name>
    <name evidence="10" type="synonym">rnfB</name>
    <name evidence="13" type="ORF">GCM10023095_24390</name>
</gene>
<evidence type="ECO:0000256" key="4">
    <source>
        <dbReference type="ARBA" id="ARBA00022737"/>
    </source>
</evidence>
<evidence type="ECO:0000313" key="13">
    <source>
        <dbReference type="EMBL" id="GAA4501352.1"/>
    </source>
</evidence>
<evidence type="ECO:0000256" key="2">
    <source>
        <dbReference type="ARBA" id="ARBA00022485"/>
    </source>
</evidence>
<evidence type="ECO:0000259" key="12">
    <source>
        <dbReference type="PROSITE" id="PS51656"/>
    </source>
</evidence>
<dbReference type="HAMAP" id="MF_00463">
    <property type="entry name" value="RsxB_RnfB"/>
    <property type="match status" value="1"/>
</dbReference>
<feature type="binding site" evidence="10">
    <location>
        <position position="146"/>
    </location>
    <ligand>
        <name>[4Fe-4S] cluster</name>
        <dbReference type="ChEBI" id="CHEBI:49883"/>
        <label>3</label>
    </ligand>
</feature>
<feature type="binding site" evidence="10">
    <location>
        <position position="73"/>
    </location>
    <ligand>
        <name>[4Fe-4S] cluster</name>
        <dbReference type="ChEBI" id="CHEBI:49883"/>
        <label>1</label>
    </ligand>
</feature>
<comment type="subcellular location">
    <subcellularLocation>
        <location evidence="10">Cell inner membrane</location>
    </subcellularLocation>
</comment>
<evidence type="ECO:0000256" key="9">
    <source>
        <dbReference type="ARBA" id="ARBA00023136"/>
    </source>
</evidence>
<keyword evidence="6 10" id="KW-0249">Electron transport</keyword>
<comment type="caution">
    <text evidence="13">The sequence shown here is derived from an EMBL/GenBank/DDBJ whole genome shotgun (WGS) entry which is preliminary data.</text>
</comment>
<accession>A0ABP8QEV3</accession>
<feature type="binding site" evidence="10">
    <location>
        <position position="56"/>
    </location>
    <ligand>
        <name>[4Fe-4S] cluster</name>
        <dbReference type="ChEBI" id="CHEBI:49883"/>
        <label>1</label>
    </ligand>
</feature>
<evidence type="ECO:0000256" key="6">
    <source>
        <dbReference type="ARBA" id="ARBA00022982"/>
    </source>
</evidence>
<keyword evidence="9 10" id="KW-0472">Membrane</keyword>
<evidence type="ECO:0000256" key="3">
    <source>
        <dbReference type="ARBA" id="ARBA00022723"/>
    </source>
</evidence>
<evidence type="ECO:0000256" key="7">
    <source>
        <dbReference type="ARBA" id="ARBA00023004"/>
    </source>
</evidence>
<evidence type="ECO:0000259" key="11">
    <source>
        <dbReference type="PROSITE" id="PS51379"/>
    </source>
</evidence>
<feature type="binding site" evidence="10">
    <location>
        <position position="48"/>
    </location>
    <ligand>
        <name>[4Fe-4S] cluster</name>
        <dbReference type="ChEBI" id="CHEBI:49883"/>
        <label>1</label>
    </ligand>
</feature>
<evidence type="ECO:0000256" key="5">
    <source>
        <dbReference type="ARBA" id="ARBA00022967"/>
    </source>
</evidence>
<dbReference type="InterPro" id="IPR010207">
    <property type="entry name" value="Elect_transpt_cplx_RnfB/RsxB"/>
</dbReference>
<comment type="cofactor">
    <cofactor evidence="10">
        <name>[4Fe-4S] cluster</name>
        <dbReference type="ChEBI" id="CHEBI:49883"/>
    </cofactor>
    <text evidence="10">Binds 3 [4Fe-4S] clusters.</text>
</comment>
<dbReference type="InterPro" id="IPR007202">
    <property type="entry name" value="4Fe-4S_dom"/>
</dbReference>
<keyword evidence="7 10" id="KW-0408">Iron</keyword>
<dbReference type="PIRSF" id="PIRSF005784">
    <property type="entry name" value="Elect_transpt_RnfB"/>
    <property type="match status" value="1"/>
</dbReference>
<keyword evidence="5 10" id="KW-1278">Translocase</keyword>
<dbReference type="SUPFAM" id="SSF54862">
    <property type="entry name" value="4Fe-4S ferredoxins"/>
    <property type="match status" value="1"/>
</dbReference>
<comment type="similarity">
    <text evidence="10">Belongs to the 4Fe4S bacterial-type ferredoxin family. RnfB subfamily.</text>
</comment>
<proteinExistence type="inferred from homology"/>
<reference evidence="14" key="1">
    <citation type="journal article" date="2019" name="Int. J. Syst. Evol. Microbiol.">
        <title>The Global Catalogue of Microorganisms (GCM) 10K type strain sequencing project: providing services to taxonomists for standard genome sequencing and annotation.</title>
        <authorList>
            <consortium name="The Broad Institute Genomics Platform"/>
            <consortium name="The Broad Institute Genome Sequencing Center for Infectious Disease"/>
            <person name="Wu L."/>
            <person name="Ma J."/>
        </authorList>
    </citation>
    <scope>NUCLEOTIDE SEQUENCE [LARGE SCALE GENOMIC DNA]</scope>
    <source>
        <strain evidence="14">JCM 32226</strain>
    </source>
</reference>
<comment type="caution">
    <text evidence="10">Lacks conserved residue(s) required for the propagation of feature annotation.</text>
</comment>
<feature type="binding site" evidence="10">
    <location>
        <position position="116"/>
    </location>
    <ligand>
        <name>[4Fe-4S] cluster</name>
        <dbReference type="ChEBI" id="CHEBI:49883"/>
        <label>2</label>
    </ligand>
</feature>
<feature type="region of interest" description="Hydrophobic" evidence="10">
    <location>
        <begin position="1"/>
        <end position="25"/>
    </location>
</feature>
<dbReference type="EC" id="7.-.-.-" evidence="10"/>
<keyword evidence="14" id="KW-1185">Reference proteome</keyword>
<organism evidence="13 14">
    <name type="scientific">Pseudaeromonas paramecii</name>
    <dbReference type="NCBI Taxonomy" id="2138166"/>
    <lineage>
        <taxon>Bacteria</taxon>
        <taxon>Pseudomonadati</taxon>
        <taxon>Pseudomonadota</taxon>
        <taxon>Gammaproteobacteria</taxon>
        <taxon>Aeromonadales</taxon>
        <taxon>Aeromonadaceae</taxon>
        <taxon>Pseudaeromonas</taxon>
    </lineage>
</organism>
<dbReference type="Gene3D" id="3.30.70.20">
    <property type="match status" value="1"/>
</dbReference>
<protein>
    <recommendedName>
        <fullName evidence="10">Ion-translocating oxidoreductase complex subunit B</fullName>
        <ecNumber evidence="10">7.-.-.-</ecNumber>
    </recommendedName>
    <alternativeName>
        <fullName evidence="10">Rnf electron transport complex subunit B</fullName>
    </alternativeName>
</protein>
<dbReference type="Proteomes" id="UP001501321">
    <property type="component" value="Unassembled WGS sequence"/>
</dbReference>
<dbReference type="Pfam" id="PF04060">
    <property type="entry name" value="FeS"/>
    <property type="match status" value="1"/>
</dbReference>
<keyword evidence="2 10" id="KW-0004">4Fe-4S</keyword>
<evidence type="ECO:0000256" key="10">
    <source>
        <dbReference type="HAMAP-Rule" id="MF_00463"/>
    </source>
</evidence>
<dbReference type="NCBIfam" id="TIGR01944">
    <property type="entry name" value="rnfB"/>
    <property type="match status" value="1"/>
</dbReference>
<evidence type="ECO:0000256" key="1">
    <source>
        <dbReference type="ARBA" id="ARBA00022448"/>
    </source>
</evidence>
<dbReference type="Pfam" id="PF14697">
    <property type="entry name" value="Fer4_21"/>
    <property type="match status" value="1"/>
</dbReference>
<dbReference type="InterPro" id="IPR017900">
    <property type="entry name" value="4Fe4S_Fe_S_CS"/>
</dbReference>
<keyword evidence="10" id="KW-1003">Cell membrane</keyword>
<dbReference type="PROSITE" id="PS51656">
    <property type="entry name" value="4FE4S"/>
    <property type="match status" value="1"/>
</dbReference>
<keyword evidence="4 10" id="KW-0677">Repeat</keyword>
<feature type="domain" description="4Fe-4S ferredoxin-type" evidence="11">
    <location>
        <begin position="101"/>
        <end position="125"/>
    </location>
</feature>
<evidence type="ECO:0000256" key="8">
    <source>
        <dbReference type="ARBA" id="ARBA00023014"/>
    </source>
</evidence>
<feature type="domain" description="4Fe-4S" evidence="12">
    <location>
        <begin position="31"/>
        <end position="90"/>
    </location>
</feature>
<dbReference type="EMBL" id="BAABFC010000016">
    <property type="protein sequence ID" value="GAA4501352.1"/>
    <property type="molecule type" value="Genomic_DNA"/>
</dbReference>
<feature type="binding site" evidence="10">
    <location>
        <position position="120"/>
    </location>
    <ligand>
        <name>[4Fe-4S] cluster</name>
        <dbReference type="ChEBI" id="CHEBI:49883"/>
        <label>3</label>
    </ligand>
</feature>